<feature type="compositionally biased region" description="Polar residues" evidence="1">
    <location>
        <begin position="190"/>
        <end position="201"/>
    </location>
</feature>
<evidence type="ECO:0000313" key="5">
    <source>
        <dbReference type="Proteomes" id="UP000001555"/>
    </source>
</evidence>
<dbReference type="AlphaFoldDB" id="B7P7H5"/>
<proteinExistence type="predicted"/>
<feature type="transmembrane region" description="Helical" evidence="2">
    <location>
        <begin position="24"/>
        <end position="47"/>
    </location>
</feature>
<dbReference type="VEuPathDB" id="VectorBase:ISCI002866"/>
<evidence type="ECO:0000313" key="4">
    <source>
        <dbReference type="EnsemblMetazoa" id="ISCW002866-PA"/>
    </source>
</evidence>
<reference evidence="3 5" key="1">
    <citation type="submission" date="2008-03" db="EMBL/GenBank/DDBJ databases">
        <title>Annotation of Ixodes scapularis.</title>
        <authorList>
            <consortium name="Ixodes scapularis Genome Project Consortium"/>
            <person name="Caler E."/>
            <person name="Hannick L.I."/>
            <person name="Bidwell S."/>
            <person name="Joardar V."/>
            <person name="Thiagarajan M."/>
            <person name="Amedeo P."/>
            <person name="Galinsky K.J."/>
            <person name="Schobel S."/>
            <person name="Inman J."/>
            <person name="Hostetler J."/>
            <person name="Miller J."/>
            <person name="Hammond M."/>
            <person name="Megy K."/>
            <person name="Lawson D."/>
            <person name="Kodira C."/>
            <person name="Sutton G."/>
            <person name="Meyer J."/>
            <person name="Hill C.A."/>
            <person name="Birren B."/>
            <person name="Nene V."/>
            <person name="Collins F."/>
            <person name="Alarcon-Chaidez F."/>
            <person name="Wikel S."/>
            <person name="Strausberg R."/>
        </authorList>
    </citation>
    <scope>NUCLEOTIDE SEQUENCE [LARGE SCALE GENOMIC DNA]</scope>
    <source>
        <strain evidence="5">Wikel</strain>
        <strain evidence="3">Wikel colony</strain>
    </source>
</reference>
<sequence>MYCLLEAGRDVTLESYVFPPWTKFIGWSIVGLGLAQIFVFAYSALYVRNFKFSEAFRPIQMWGPEDPDTFGNYMEFLTARGYIAEAGLPSTVKPNVLIKENRGTAKPMEQPFADKEKELVAKAKMKEAVIRRMSVALGQPPNKLRKAALLHERRKTLMATRVGVSPSEEDTPSAPSSLPVLEIEPLPAEGTSSRRQSSQATEDPGSLNGRYSEFPPLSACPDDAPRLPSTAVLLSRVQLRVPQELPGIEYSEPFRGRTSLTRPSIGLSRQQLEFSGPSMPLNEHKRRLSLMPPRAIGDTPDLIQKDGRSILCPTNQDGQRMVRTAKGRISIMDGPEECQGSMTPQENRKFGTWGSHGIKERLLRRPSIKLTVLEPVESDNKDPEAREKMMAEQIERALSNLRRKSMAMSLASQKPSMAGPSTAGSSLRTGQLHRISEASDTKDGSEGQSFKLESQALEEDQHSILSESQSQ</sequence>
<evidence type="ECO:0000256" key="2">
    <source>
        <dbReference type="SAM" id="Phobius"/>
    </source>
</evidence>
<dbReference type="VEuPathDB" id="VectorBase:ISCW002866"/>
<keyword evidence="2" id="KW-1133">Transmembrane helix</keyword>
<gene>
    <name evidence="3" type="ORF">IscW_ISCW002866</name>
</gene>
<dbReference type="Proteomes" id="UP000001555">
    <property type="component" value="Unassembled WGS sequence"/>
</dbReference>
<accession>B7P7H5</accession>
<keyword evidence="5" id="KW-1185">Reference proteome</keyword>
<dbReference type="EMBL" id="ABJB010482086">
    <property type="status" value="NOT_ANNOTATED_CDS"/>
    <property type="molecule type" value="Genomic_DNA"/>
</dbReference>
<keyword evidence="2" id="KW-0812">Transmembrane</keyword>
<dbReference type="EMBL" id="DS652141">
    <property type="protein sequence ID" value="EEC02547.1"/>
    <property type="molecule type" value="Genomic_DNA"/>
</dbReference>
<feature type="compositionally biased region" description="Basic and acidic residues" evidence="1">
    <location>
        <begin position="434"/>
        <end position="445"/>
    </location>
</feature>
<dbReference type="PaxDb" id="6945-B7P7H5"/>
<dbReference type="EnsemblMetazoa" id="ISCW002866-RA">
    <property type="protein sequence ID" value="ISCW002866-PA"/>
    <property type="gene ID" value="ISCW002866"/>
</dbReference>
<evidence type="ECO:0000256" key="1">
    <source>
        <dbReference type="SAM" id="MobiDB-lite"/>
    </source>
</evidence>
<protein>
    <submittedName>
        <fullName evidence="3 4">Uncharacterized protein</fullName>
    </submittedName>
</protein>
<name>B7P7H5_IXOSC</name>
<evidence type="ECO:0000313" key="3">
    <source>
        <dbReference type="EMBL" id="EEC02547.1"/>
    </source>
</evidence>
<dbReference type="InParanoid" id="B7P7H5"/>
<organism>
    <name type="scientific">Ixodes scapularis</name>
    <name type="common">Black-legged tick</name>
    <name type="synonym">Deer tick</name>
    <dbReference type="NCBI Taxonomy" id="6945"/>
    <lineage>
        <taxon>Eukaryota</taxon>
        <taxon>Metazoa</taxon>
        <taxon>Ecdysozoa</taxon>
        <taxon>Arthropoda</taxon>
        <taxon>Chelicerata</taxon>
        <taxon>Arachnida</taxon>
        <taxon>Acari</taxon>
        <taxon>Parasitiformes</taxon>
        <taxon>Ixodida</taxon>
        <taxon>Ixodoidea</taxon>
        <taxon>Ixodidae</taxon>
        <taxon>Ixodinae</taxon>
        <taxon>Ixodes</taxon>
    </lineage>
</organism>
<feature type="region of interest" description="Disordered" evidence="1">
    <location>
        <begin position="405"/>
        <end position="471"/>
    </location>
</feature>
<keyword evidence="2" id="KW-0472">Membrane</keyword>
<dbReference type="HOGENOM" id="CLU_580437_0_0_1"/>
<reference evidence="4" key="2">
    <citation type="submission" date="2020-05" db="UniProtKB">
        <authorList>
            <consortium name="EnsemblMetazoa"/>
        </authorList>
    </citation>
    <scope>IDENTIFICATION</scope>
    <source>
        <strain evidence="4">wikel</strain>
    </source>
</reference>
<feature type="region of interest" description="Disordered" evidence="1">
    <location>
        <begin position="159"/>
        <end position="213"/>
    </location>
</feature>
<dbReference type="EMBL" id="ABJB011061174">
    <property type="status" value="NOT_ANNOTATED_CDS"/>
    <property type="molecule type" value="Genomic_DNA"/>
</dbReference>